<reference evidence="4" key="1">
    <citation type="submission" date="2023-07" db="EMBL/GenBank/DDBJ databases">
        <title>Chromosome-level Genome Assembly of Striped Snakehead (Channa striata).</title>
        <authorList>
            <person name="Liu H."/>
        </authorList>
    </citation>
    <scope>NUCLEOTIDE SEQUENCE</scope>
    <source>
        <strain evidence="4">Gz</strain>
        <tissue evidence="4">Muscle</tissue>
    </source>
</reference>
<accession>A0AA88S272</accession>
<evidence type="ECO:0000313" key="4">
    <source>
        <dbReference type="EMBL" id="KAK2826702.1"/>
    </source>
</evidence>
<dbReference type="Gene3D" id="3.40.630.30">
    <property type="match status" value="1"/>
</dbReference>
<keyword evidence="5" id="KW-1185">Reference proteome</keyword>
<evidence type="ECO:0000256" key="2">
    <source>
        <dbReference type="SAM" id="Phobius"/>
    </source>
</evidence>
<comment type="caution">
    <text evidence="4">The sequence shown here is derived from an EMBL/GenBank/DDBJ whole genome shotgun (WGS) entry which is preliminary data.</text>
</comment>
<feature type="transmembrane region" description="Helical" evidence="2">
    <location>
        <begin position="45"/>
        <end position="72"/>
    </location>
</feature>
<keyword evidence="1" id="KW-0808">Transferase</keyword>
<dbReference type="Proteomes" id="UP001187415">
    <property type="component" value="Unassembled WGS sequence"/>
</dbReference>
<organism evidence="4 5">
    <name type="scientific">Channa striata</name>
    <name type="common">Snakehead murrel</name>
    <name type="synonym">Ophicephalus striatus</name>
    <dbReference type="NCBI Taxonomy" id="64152"/>
    <lineage>
        <taxon>Eukaryota</taxon>
        <taxon>Metazoa</taxon>
        <taxon>Chordata</taxon>
        <taxon>Craniata</taxon>
        <taxon>Vertebrata</taxon>
        <taxon>Euteleostomi</taxon>
        <taxon>Actinopterygii</taxon>
        <taxon>Neopterygii</taxon>
        <taxon>Teleostei</taxon>
        <taxon>Neoteleostei</taxon>
        <taxon>Acanthomorphata</taxon>
        <taxon>Anabantaria</taxon>
        <taxon>Anabantiformes</taxon>
        <taxon>Channoidei</taxon>
        <taxon>Channidae</taxon>
        <taxon>Channa</taxon>
    </lineage>
</organism>
<keyword evidence="2" id="KW-0472">Membrane</keyword>
<dbReference type="PANTHER" id="PTHR13947:SF60">
    <property type="entry name" value="N-ACETYLTRANSFERASE DOMAIN-CONTAINING PROTEIN"/>
    <property type="match status" value="1"/>
</dbReference>
<dbReference type="InterPro" id="IPR000182">
    <property type="entry name" value="GNAT_dom"/>
</dbReference>
<dbReference type="InterPro" id="IPR050769">
    <property type="entry name" value="NAT_camello-type"/>
</dbReference>
<proteinExistence type="predicted"/>
<keyword evidence="2" id="KW-0812">Transmembrane</keyword>
<dbReference type="EMBL" id="JAUPFM010000016">
    <property type="protein sequence ID" value="KAK2826702.1"/>
    <property type="molecule type" value="Genomic_DNA"/>
</dbReference>
<dbReference type="GO" id="GO:0008080">
    <property type="term" value="F:N-acetyltransferase activity"/>
    <property type="evidence" value="ECO:0007669"/>
    <property type="project" value="InterPro"/>
</dbReference>
<dbReference type="InterPro" id="IPR016181">
    <property type="entry name" value="Acyl_CoA_acyltransferase"/>
</dbReference>
<sequence length="286" mass="32655">MDSFRIRKYRDEDAEAVKEVFTIGMSEHVPSSFTHVLKQPLTQMILMVTFCALMTSSKSFLLPILAVTLLLAGARQAVVSMFNTYIETSLKKDLNNIGETYLKQKDSCFWVAESDGQVVGTVGCIPAERVSGCLELKRMSVRRSHRGMGIAKALCRTVADFTRDRGFMAVILYTSVVQIDAQKLYEHMGYVKTREFLVPELIARVTNFTLLDMLCPKDKPKLRKALYPHEYVFSQHTCRTRPGESSVITHRMIMVPEGRLRRTTWHLFKQEVPILLELEEGCGHRK</sequence>
<feature type="domain" description="N-acetyltransferase" evidence="3">
    <location>
        <begin position="68"/>
        <end position="218"/>
    </location>
</feature>
<gene>
    <name evidence="4" type="ORF">Q5P01_020916</name>
</gene>
<keyword evidence="2" id="KW-1133">Transmembrane helix</keyword>
<evidence type="ECO:0000313" key="5">
    <source>
        <dbReference type="Proteomes" id="UP001187415"/>
    </source>
</evidence>
<dbReference type="SUPFAM" id="SSF55729">
    <property type="entry name" value="Acyl-CoA N-acyltransferases (Nat)"/>
    <property type="match status" value="1"/>
</dbReference>
<protein>
    <recommendedName>
        <fullName evidence="3">N-acetyltransferase domain-containing protein</fullName>
    </recommendedName>
</protein>
<dbReference type="CDD" id="cd04301">
    <property type="entry name" value="NAT_SF"/>
    <property type="match status" value="1"/>
</dbReference>
<dbReference type="Pfam" id="PF00583">
    <property type="entry name" value="Acetyltransf_1"/>
    <property type="match status" value="1"/>
</dbReference>
<dbReference type="PANTHER" id="PTHR13947">
    <property type="entry name" value="GNAT FAMILY N-ACETYLTRANSFERASE"/>
    <property type="match status" value="1"/>
</dbReference>
<name>A0AA88S272_CHASR</name>
<evidence type="ECO:0000259" key="3">
    <source>
        <dbReference type="PROSITE" id="PS51186"/>
    </source>
</evidence>
<dbReference type="PROSITE" id="PS51186">
    <property type="entry name" value="GNAT"/>
    <property type="match status" value="1"/>
</dbReference>
<dbReference type="AlphaFoldDB" id="A0AA88S272"/>
<evidence type="ECO:0000256" key="1">
    <source>
        <dbReference type="ARBA" id="ARBA00022679"/>
    </source>
</evidence>